<reference evidence="1 2" key="1">
    <citation type="submission" date="2019-05" db="EMBL/GenBank/DDBJ databases">
        <title>Emergence of the Ug99 lineage of the wheat stem rust pathogen through somatic hybridization.</title>
        <authorList>
            <person name="Li F."/>
            <person name="Upadhyaya N.M."/>
            <person name="Sperschneider J."/>
            <person name="Matny O."/>
            <person name="Nguyen-Phuc H."/>
            <person name="Mago R."/>
            <person name="Raley C."/>
            <person name="Miller M.E."/>
            <person name="Silverstein K.A.T."/>
            <person name="Henningsen E."/>
            <person name="Hirsch C.D."/>
            <person name="Visser B."/>
            <person name="Pretorius Z.A."/>
            <person name="Steffenson B.J."/>
            <person name="Schwessinger B."/>
            <person name="Dodds P.N."/>
            <person name="Figueroa M."/>
        </authorList>
    </citation>
    <scope>NUCLEOTIDE SEQUENCE [LARGE SCALE GENOMIC DNA]</scope>
    <source>
        <strain evidence="1 2">Ug99</strain>
    </source>
</reference>
<proteinExistence type="predicted"/>
<dbReference type="Proteomes" id="UP000325313">
    <property type="component" value="Unassembled WGS sequence"/>
</dbReference>
<sequence>MKLARERPKCEEQQATGVATVGIEHWQDYLLCQLARRTPSTLRRGGRATFYPKSNPTPRSW</sequence>
<name>A0A5B0QTV7_PUCGR</name>
<dbReference type="AlphaFoldDB" id="A0A5B0QTV7"/>
<evidence type="ECO:0000313" key="1">
    <source>
        <dbReference type="EMBL" id="KAA1116737.1"/>
    </source>
</evidence>
<comment type="caution">
    <text evidence="1">The sequence shown here is derived from an EMBL/GenBank/DDBJ whole genome shotgun (WGS) entry which is preliminary data.</text>
</comment>
<dbReference type="EMBL" id="VDEP01000270">
    <property type="protein sequence ID" value="KAA1116737.1"/>
    <property type="molecule type" value="Genomic_DNA"/>
</dbReference>
<accession>A0A5B0QTV7</accession>
<protein>
    <submittedName>
        <fullName evidence="1">Uncharacterized protein</fullName>
    </submittedName>
</protein>
<gene>
    <name evidence="1" type="ORF">PGTUg99_006288</name>
</gene>
<organism evidence="1 2">
    <name type="scientific">Puccinia graminis f. sp. tritici</name>
    <dbReference type="NCBI Taxonomy" id="56615"/>
    <lineage>
        <taxon>Eukaryota</taxon>
        <taxon>Fungi</taxon>
        <taxon>Dikarya</taxon>
        <taxon>Basidiomycota</taxon>
        <taxon>Pucciniomycotina</taxon>
        <taxon>Pucciniomycetes</taxon>
        <taxon>Pucciniales</taxon>
        <taxon>Pucciniaceae</taxon>
        <taxon>Puccinia</taxon>
    </lineage>
</organism>
<evidence type="ECO:0000313" key="2">
    <source>
        <dbReference type="Proteomes" id="UP000325313"/>
    </source>
</evidence>